<protein>
    <submittedName>
        <fullName evidence="1">Uncharacterized protein</fullName>
    </submittedName>
</protein>
<organism evidence="1 2">
    <name type="scientific">Pasteurella atlantica</name>
    <dbReference type="NCBI Taxonomy" id="2827233"/>
    <lineage>
        <taxon>Bacteria</taxon>
        <taxon>Pseudomonadati</taxon>
        <taxon>Pseudomonadota</taxon>
        <taxon>Gammaproteobacteria</taxon>
        <taxon>Pasteurellales</taxon>
        <taxon>Pasteurellaceae</taxon>
        <taxon>Pasteurella</taxon>
    </lineage>
</organism>
<evidence type="ECO:0000313" key="2">
    <source>
        <dbReference type="Proteomes" id="UP001230466"/>
    </source>
</evidence>
<reference evidence="1" key="1">
    <citation type="journal article" date="2023" name="Front. Microbiol.">
        <title>Phylogeography and host specificity of Pasteurellaceae pathogenic to sea-farmed fish in the north-east Atlantic.</title>
        <authorList>
            <person name="Gulla S."/>
            <person name="Colquhoun D.J."/>
            <person name="Olsen A.B."/>
            <person name="Spilsberg B."/>
            <person name="Lagesen K."/>
            <person name="Aakesson C.P."/>
            <person name="Strom S."/>
            <person name="Manji F."/>
            <person name="Birkbeck T.H."/>
            <person name="Nilsen H.K."/>
        </authorList>
    </citation>
    <scope>NUCLEOTIDE SEQUENCE</scope>
    <source>
        <strain evidence="1">VIB1234</strain>
    </source>
</reference>
<accession>A0AAW8CQU7</accession>
<comment type="caution">
    <text evidence="1">The sequence shown here is derived from an EMBL/GenBank/DDBJ whole genome shotgun (WGS) entry which is preliminary data.</text>
</comment>
<dbReference type="RefSeq" id="WP_211599423.1">
    <property type="nucleotide sequence ID" value="NZ_JAGRQI010000036.1"/>
</dbReference>
<evidence type="ECO:0000313" key="1">
    <source>
        <dbReference type="EMBL" id="MDP8188207.1"/>
    </source>
</evidence>
<sequence length="103" mass="11788">MEALQTEKESLTVKLSEYENKEICTEPQEYSSQERETHLQMIVALSYKLAERNINLVKGKGNINKSQLSTVIVNAIKELNINNGRSTETIRKVLKPLELNLEQ</sequence>
<dbReference type="AlphaFoldDB" id="A0AAW8CQU7"/>
<dbReference type="EMBL" id="JASAYJ010000036">
    <property type="protein sequence ID" value="MDP8188207.1"/>
    <property type="molecule type" value="Genomic_DNA"/>
</dbReference>
<name>A0AAW8CQU7_9PAST</name>
<gene>
    <name evidence="1" type="ORF">QJU78_10640</name>
</gene>
<dbReference type="Proteomes" id="UP001230466">
    <property type="component" value="Unassembled WGS sequence"/>
</dbReference>
<proteinExistence type="predicted"/>